<keyword evidence="7 8" id="KW-0472">Membrane</keyword>
<evidence type="ECO:0000256" key="5">
    <source>
        <dbReference type="ARBA" id="ARBA00022985"/>
    </source>
</evidence>
<evidence type="ECO:0000256" key="4">
    <source>
        <dbReference type="ARBA" id="ARBA00022692"/>
    </source>
</evidence>
<dbReference type="Pfam" id="PF00535">
    <property type="entry name" value="Glycos_transf_2"/>
    <property type="match status" value="1"/>
</dbReference>
<dbReference type="InterPro" id="IPR001173">
    <property type="entry name" value="Glyco_trans_2-like"/>
</dbReference>
<feature type="transmembrane region" description="Helical" evidence="8">
    <location>
        <begin position="229"/>
        <end position="249"/>
    </location>
</feature>
<sequence>MINRISVVVPVYNSKDILPELYERLLIVLEREGSDFELIFVDDGSKDESWSVIKELAIGDERLRGFRLTRNFGQHNALFAGFNQATGDTIVTLDDDLQNPPEEIPLLLNKLSEGFELVYGIPVVRQHNVWRNIGSRIILVSLMTVLGLQSAGRVSSYRIFDATLVDSLRANSRPRMSIDVLLSWATSEISSCPVKHESRRSGKSNYSVFRLLSHSVDVISGFSVLPLRIVAFLGVVFSFAGVTMLSYILGRYLLQGSTVPGFPMLATMISIFSG</sequence>
<evidence type="ECO:0000256" key="8">
    <source>
        <dbReference type="SAM" id="Phobius"/>
    </source>
</evidence>
<dbReference type="EMBL" id="UINC01075464">
    <property type="protein sequence ID" value="SVC13669.1"/>
    <property type="molecule type" value="Genomic_DNA"/>
</dbReference>
<protein>
    <recommendedName>
        <fullName evidence="9">Glycosyltransferase 2-like domain-containing protein</fullName>
    </recommendedName>
</protein>
<dbReference type="InterPro" id="IPR029044">
    <property type="entry name" value="Nucleotide-diphossugar_trans"/>
</dbReference>
<keyword evidence="1" id="KW-1003">Cell membrane</keyword>
<dbReference type="GO" id="GO:0099621">
    <property type="term" value="F:undecaprenyl-phosphate 4-deoxy-4-formamido-L-arabinose transferase activity"/>
    <property type="evidence" value="ECO:0007669"/>
    <property type="project" value="TreeGrafter"/>
</dbReference>
<evidence type="ECO:0000259" key="9">
    <source>
        <dbReference type="Pfam" id="PF00535"/>
    </source>
</evidence>
<proteinExistence type="predicted"/>
<dbReference type="Gene3D" id="3.90.550.10">
    <property type="entry name" value="Spore Coat Polysaccharide Biosynthesis Protein SpsA, Chain A"/>
    <property type="match status" value="1"/>
</dbReference>
<gene>
    <name evidence="10" type="ORF">METZ01_LOCUS266523</name>
</gene>
<evidence type="ECO:0000256" key="6">
    <source>
        <dbReference type="ARBA" id="ARBA00022989"/>
    </source>
</evidence>
<keyword evidence="5" id="KW-0448">Lipopolysaccharide biosynthesis</keyword>
<feature type="domain" description="Glycosyltransferase 2-like" evidence="9">
    <location>
        <begin position="6"/>
        <end position="136"/>
    </location>
</feature>
<dbReference type="CDD" id="cd04187">
    <property type="entry name" value="DPM1_like_bac"/>
    <property type="match status" value="1"/>
</dbReference>
<keyword evidence="2" id="KW-0328">Glycosyltransferase</keyword>
<organism evidence="10">
    <name type="scientific">marine metagenome</name>
    <dbReference type="NCBI Taxonomy" id="408172"/>
    <lineage>
        <taxon>unclassified sequences</taxon>
        <taxon>metagenomes</taxon>
        <taxon>ecological metagenomes</taxon>
    </lineage>
</organism>
<evidence type="ECO:0000313" key="10">
    <source>
        <dbReference type="EMBL" id="SVC13669.1"/>
    </source>
</evidence>
<keyword evidence="4 8" id="KW-0812">Transmembrane</keyword>
<accession>A0A382JPL1</accession>
<evidence type="ECO:0000256" key="1">
    <source>
        <dbReference type="ARBA" id="ARBA00022475"/>
    </source>
</evidence>
<dbReference type="PANTHER" id="PTHR48090:SF3">
    <property type="entry name" value="UNDECAPRENYL-PHOSPHATE 4-DEOXY-4-FORMAMIDO-L-ARABINOSE TRANSFERASE"/>
    <property type="match status" value="1"/>
</dbReference>
<dbReference type="PANTHER" id="PTHR48090">
    <property type="entry name" value="UNDECAPRENYL-PHOSPHATE 4-DEOXY-4-FORMAMIDO-L-ARABINOSE TRANSFERASE-RELATED"/>
    <property type="match status" value="1"/>
</dbReference>
<name>A0A382JPL1_9ZZZZ</name>
<keyword evidence="6 8" id="KW-1133">Transmembrane helix</keyword>
<reference evidence="10" key="1">
    <citation type="submission" date="2018-05" db="EMBL/GenBank/DDBJ databases">
        <authorList>
            <person name="Lanie J.A."/>
            <person name="Ng W.-L."/>
            <person name="Kazmierczak K.M."/>
            <person name="Andrzejewski T.M."/>
            <person name="Davidsen T.M."/>
            <person name="Wayne K.J."/>
            <person name="Tettelin H."/>
            <person name="Glass J.I."/>
            <person name="Rusch D."/>
            <person name="Podicherti R."/>
            <person name="Tsui H.-C.T."/>
            <person name="Winkler M.E."/>
        </authorList>
    </citation>
    <scope>NUCLEOTIDE SEQUENCE</scope>
</reference>
<keyword evidence="3" id="KW-0808">Transferase</keyword>
<dbReference type="AlphaFoldDB" id="A0A382JPL1"/>
<evidence type="ECO:0000256" key="7">
    <source>
        <dbReference type="ARBA" id="ARBA00023136"/>
    </source>
</evidence>
<dbReference type="SUPFAM" id="SSF53448">
    <property type="entry name" value="Nucleotide-diphospho-sugar transferases"/>
    <property type="match status" value="1"/>
</dbReference>
<dbReference type="GO" id="GO:0009103">
    <property type="term" value="P:lipopolysaccharide biosynthetic process"/>
    <property type="evidence" value="ECO:0007669"/>
    <property type="project" value="UniProtKB-KW"/>
</dbReference>
<feature type="non-terminal residue" evidence="10">
    <location>
        <position position="274"/>
    </location>
</feature>
<evidence type="ECO:0000256" key="3">
    <source>
        <dbReference type="ARBA" id="ARBA00022679"/>
    </source>
</evidence>
<evidence type="ECO:0000256" key="2">
    <source>
        <dbReference type="ARBA" id="ARBA00022676"/>
    </source>
</evidence>
<dbReference type="InterPro" id="IPR050256">
    <property type="entry name" value="Glycosyltransferase_2"/>
</dbReference>
<dbReference type="GO" id="GO:0005886">
    <property type="term" value="C:plasma membrane"/>
    <property type="evidence" value="ECO:0007669"/>
    <property type="project" value="TreeGrafter"/>
</dbReference>